<comment type="caution">
    <text evidence="1">The sequence shown here is derived from an EMBL/GenBank/DDBJ whole genome shotgun (WGS) entry which is preliminary data.</text>
</comment>
<keyword evidence="2" id="KW-1185">Reference proteome</keyword>
<dbReference type="PANTHER" id="PTHR37315">
    <property type="entry name" value="UPF0311 PROTEIN BLR7842"/>
    <property type="match status" value="1"/>
</dbReference>
<organism evidence="1 2">
    <name type="scientific">Streptomyces chlorus</name>
    <dbReference type="NCBI Taxonomy" id="887452"/>
    <lineage>
        <taxon>Bacteria</taxon>
        <taxon>Bacillati</taxon>
        <taxon>Actinomycetota</taxon>
        <taxon>Actinomycetes</taxon>
        <taxon>Kitasatosporales</taxon>
        <taxon>Streptomycetaceae</taxon>
        <taxon>Streptomyces</taxon>
    </lineage>
</organism>
<dbReference type="Pfam" id="PF11578">
    <property type="entry name" value="DUF3237"/>
    <property type="match status" value="1"/>
</dbReference>
<reference evidence="2" key="1">
    <citation type="journal article" date="2019" name="Int. J. Syst. Evol. Microbiol.">
        <title>The Global Catalogue of Microorganisms (GCM) 10K type strain sequencing project: providing services to taxonomists for standard genome sequencing and annotation.</title>
        <authorList>
            <consortium name="The Broad Institute Genomics Platform"/>
            <consortium name="The Broad Institute Genome Sequencing Center for Infectious Disease"/>
            <person name="Wu L."/>
            <person name="Ma J."/>
        </authorList>
    </citation>
    <scope>NUCLEOTIDE SEQUENCE [LARGE SCALE GENOMIC DNA]</scope>
    <source>
        <strain evidence="2">JCM 10411</strain>
    </source>
</reference>
<dbReference type="Proteomes" id="UP001596180">
    <property type="component" value="Unassembled WGS sequence"/>
</dbReference>
<evidence type="ECO:0000313" key="1">
    <source>
        <dbReference type="EMBL" id="MFC5853673.1"/>
    </source>
</evidence>
<dbReference type="EMBL" id="JBHSOA010000037">
    <property type="protein sequence ID" value="MFC5853673.1"/>
    <property type="molecule type" value="Genomic_DNA"/>
</dbReference>
<dbReference type="RefSeq" id="WP_355896458.1">
    <property type="nucleotide sequence ID" value="NZ_JBHSOA010000037.1"/>
</dbReference>
<protein>
    <submittedName>
        <fullName evidence="1">DUF3237 domain-containing protein</fullName>
    </submittedName>
</protein>
<dbReference type="PANTHER" id="PTHR37315:SF1">
    <property type="entry name" value="UPF0311 PROTEIN BLR7842"/>
    <property type="match status" value="1"/>
</dbReference>
<gene>
    <name evidence="1" type="ORF">ACFPZI_18215</name>
</gene>
<proteinExistence type="predicted"/>
<accession>A0ABW1DYF9</accession>
<name>A0ABW1DYF9_9ACTN</name>
<dbReference type="InterPro" id="IPR020915">
    <property type="entry name" value="UPF0311"/>
</dbReference>
<dbReference type="Gene3D" id="2.40.160.20">
    <property type="match status" value="1"/>
</dbReference>
<sequence length="164" mass="18145">MAAEGSASDPVSIETEFLFDYLVELKSHSRPSYVFGETPYGQRIVGGVEGGWVEGPRLKATILEGMDYGILRSDGYVAPDVRLVLRTDDGELILMTYTAGRLGPWPKVMEARGGAKVDPGEIDWILTYSFETASEKYDWLNRTLAVGRGAITEAGFRYRVDALR</sequence>
<evidence type="ECO:0000313" key="2">
    <source>
        <dbReference type="Proteomes" id="UP001596180"/>
    </source>
</evidence>